<keyword evidence="4" id="KW-0812">Transmembrane</keyword>
<dbReference type="EMBL" id="BMFR01000011">
    <property type="protein sequence ID" value="GGG80061.1"/>
    <property type="molecule type" value="Genomic_DNA"/>
</dbReference>
<gene>
    <name evidence="10" type="primary">motB</name>
    <name evidence="10" type="ORF">GCM10011398_26760</name>
</gene>
<keyword evidence="3" id="KW-1003">Cell membrane</keyword>
<dbReference type="InterPro" id="IPR006665">
    <property type="entry name" value="OmpA-like"/>
</dbReference>
<dbReference type="Proteomes" id="UP000622860">
    <property type="component" value="Unassembled WGS sequence"/>
</dbReference>
<keyword evidence="11" id="KW-1185">Reference proteome</keyword>
<dbReference type="AlphaFoldDB" id="A0A917HHU6"/>
<protein>
    <submittedName>
        <fullName evidence="10">Flagellar motor protein MotB</fullName>
    </submittedName>
</protein>
<dbReference type="GO" id="GO:0005886">
    <property type="term" value="C:plasma membrane"/>
    <property type="evidence" value="ECO:0007669"/>
    <property type="project" value="UniProtKB-SubCell"/>
</dbReference>
<dbReference type="RefSeq" id="WP_188455882.1">
    <property type="nucleotide sequence ID" value="NZ_BMFR01000011.1"/>
</dbReference>
<dbReference type="Pfam" id="PF00691">
    <property type="entry name" value="OmpA"/>
    <property type="match status" value="1"/>
</dbReference>
<name>A0A917HHU6_9BACI</name>
<evidence type="ECO:0000256" key="8">
    <source>
        <dbReference type="SAM" id="MobiDB-lite"/>
    </source>
</evidence>
<accession>A0A917HHU6</accession>
<dbReference type="CDD" id="cd07185">
    <property type="entry name" value="OmpA_C-like"/>
    <property type="match status" value="1"/>
</dbReference>
<dbReference type="InterPro" id="IPR050330">
    <property type="entry name" value="Bact_OuterMem_StrucFunc"/>
</dbReference>
<dbReference type="PANTHER" id="PTHR30329">
    <property type="entry name" value="STATOR ELEMENT OF FLAGELLAR MOTOR COMPLEX"/>
    <property type="match status" value="1"/>
</dbReference>
<evidence type="ECO:0000256" key="4">
    <source>
        <dbReference type="ARBA" id="ARBA00022692"/>
    </source>
</evidence>
<keyword evidence="6 7" id="KW-0472">Membrane</keyword>
<dbReference type="PANTHER" id="PTHR30329:SF21">
    <property type="entry name" value="LIPOPROTEIN YIAD-RELATED"/>
    <property type="match status" value="1"/>
</dbReference>
<comment type="similarity">
    <text evidence="2">Belongs to the MotB family.</text>
</comment>
<sequence>MKRKKKRNKVHINESWLLPYSDMLTLLVALFIVLFAMSEVDVERYKELSQVFKNEFSGGNNIFEHSESNVEMPAKTPIDLEKDEEDKEKDEDKGNRELEELKAVQERINSYIKENDLTRELGTKLTNEGLMITISNDVSFDSASAEVKPKGEEIAKEISKFLYSDPPHQIVISGHTDDRPIHNEQFASNWELSVIRAVNFMKLVLKNDDLDPEKFSAKGYGEHQPAAPNNNDENRRKNRRVEVLILPNHKINTDEL</sequence>
<reference evidence="10" key="1">
    <citation type="journal article" date="2014" name="Int. J. Syst. Evol. Microbiol.">
        <title>Complete genome sequence of Corynebacterium casei LMG S-19264T (=DSM 44701T), isolated from a smear-ripened cheese.</title>
        <authorList>
            <consortium name="US DOE Joint Genome Institute (JGI-PGF)"/>
            <person name="Walter F."/>
            <person name="Albersmeier A."/>
            <person name="Kalinowski J."/>
            <person name="Ruckert C."/>
        </authorList>
    </citation>
    <scope>NUCLEOTIDE SEQUENCE</scope>
    <source>
        <strain evidence="10">CGMCC 1.12754</strain>
    </source>
</reference>
<evidence type="ECO:0000256" key="3">
    <source>
        <dbReference type="ARBA" id="ARBA00022475"/>
    </source>
</evidence>
<feature type="domain" description="OmpA-like" evidence="9">
    <location>
        <begin position="127"/>
        <end position="249"/>
    </location>
</feature>
<feature type="region of interest" description="Disordered" evidence="8">
    <location>
        <begin position="63"/>
        <end position="98"/>
    </location>
</feature>
<dbReference type="InterPro" id="IPR036737">
    <property type="entry name" value="OmpA-like_sf"/>
</dbReference>
<comment type="caution">
    <text evidence="10">The sequence shown here is derived from an EMBL/GenBank/DDBJ whole genome shotgun (WGS) entry which is preliminary data.</text>
</comment>
<reference evidence="10" key="2">
    <citation type="submission" date="2020-09" db="EMBL/GenBank/DDBJ databases">
        <authorList>
            <person name="Sun Q."/>
            <person name="Zhou Y."/>
        </authorList>
    </citation>
    <scope>NUCLEOTIDE SEQUENCE</scope>
    <source>
        <strain evidence="10">CGMCC 1.12754</strain>
    </source>
</reference>
<keyword evidence="10" id="KW-0282">Flagellum</keyword>
<evidence type="ECO:0000256" key="2">
    <source>
        <dbReference type="ARBA" id="ARBA00008914"/>
    </source>
</evidence>
<dbReference type="Gene3D" id="3.30.1330.60">
    <property type="entry name" value="OmpA-like domain"/>
    <property type="match status" value="1"/>
</dbReference>
<evidence type="ECO:0000256" key="5">
    <source>
        <dbReference type="ARBA" id="ARBA00022989"/>
    </source>
</evidence>
<comment type="subcellular location">
    <subcellularLocation>
        <location evidence="1">Cell membrane</location>
        <topology evidence="1">Single-pass membrane protein</topology>
    </subcellularLocation>
</comment>
<dbReference type="NCBIfam" id="NF005831">
    <property type="entry name" value="PRK07734.1"/>
    <property type="match status" value="1"/>
</dbReference>
<evidence type="ECO:0000256" key="6">
    <source>
        <dbReference type="ARBA" id="ARBA00023136"/>
    </source>
</evidence>
<keyword evidence="10" id="KW-0969">Cilium</keyword>
<evidence type="ECO:0000256" key="1">
    <source>
        <dbReference type="ARBA" id="ARBA00004162"/>
    </source>
</evidence>
<evidence type="ECO:0000256" key="7">
    <source>
        <dbReference type="PROSITE-ProRule" id="PRU00473"/>
    </source>
</evidence>
<evidence type="ECO:0000313" key="11">
    <source>
        <dbReference type="Proteomes" id="UP000622860"/>
    </source>
</evidence>
<proteinExistence type="inferred from homology"/>
<evidence type="ECO:0000259" key="9">
    <source>
        <dbReference type="PROSITE" id="PS51123"/>
    </source>
</evidence>
<dbReference type="PROSITE" id="PS51123">
    <property type="entry name" value="OMPA_2"/>
    <property type="match status" value="1"/>
</dbReference>
<dbReference type="SUPFAM" id="SSF103088">
    <property type="entry name" value="OmpA-like"/>
    <property type="match status" value="1"/>
</dbReference>
<evidence type="ECO:0000313" key="10">
    <source>
        <dbReference type="EMBL" id="GGG80061.1"/>
    </source>
</evidence>
<dbReference type="InterPro" id="IPR025713">
    <property type="entry name" value="MotB-like_N_dom"/>
</dbReference>
<keyword evidence="5" id="KW-1133">Transmembrane helix</keyword>
<keyword evidence="10" id="KW-0966">Cell projection</keyword>
<feature type="region of interest" description="Disordered" evidence="8">
    <location>
        <begin position="215"/>
        <end position="240"/>
    </location>
</feature>
<organism evidence="10 11">
    <name type="scientific">Virgibacillus oceani</name>
    <dbReference type="NCBI Taxonomy" id="1479511"/>
    <lineage>
        <taxon>Bacteria</taxon>
        <taxon>Bacillati</taxon>
        <taxon>Bacillota</taxon>
        <taxon>Bacilli</taxon>
        <taxon>Bacillales</taxon>
        <taxon>Bacillaceae</taxon>
        <taxon>Virgibacillus</taxon>
    </lineage>
</organism>
<dbReference type="Pfam" id="PF13677">
    <property type="entry name" value="MotB_plug"/>
    <property type="match status" value="1"/>
</dbReference>